<dbReference type="RefSeq" id="WP_088440850.1">
    <property type="nucleotide sequence ID" value="NZ_BMMC01000003.1"/>
</dbReference>
<proteinExistence type="predicted"/>
<organism evidence="2 3">
    <name type="scientific">Sphingopyxis bauzanensis</name>
    <dbReference type="NCBI Taxonomy" id="651663"/>
    <lineage>
        <taxon>Bacteria</taxon>
        <taxon>Pseudomonadati</taxon>
        <taxon>Pseudomonadota</taxon>
        <taxon>Alphaproteobacteria</taxon>
        <taxon>Sphingomonadales</taxon>
        <taxon>Sphingomonadaceae</taxon>
        <taxon>Sphingopyxis</taxon>
    </lineage>
</organism>
<dbReference type="OrthoDB" id="9812459at2"/>
<feature type="compositionally biased region" description="Basic and acidic residues" evidence="1">
    <location>
        <begin position="29"/>
        <end position="47"/>
    </location>
</feature>
<protein>
    <submittedName>
        <fullName evidence="2">Host attachment protein</fullName>
    </submittedName>
</protein>
<evidence type="ECO:0000256" key="1">
    <source>
        <dbReference type="SAM" id="MobiDB-lite"/>
    </source>
</evidence>
<dbReference type="EMBL" id="NISK01000002">
    <property type="protein sequence ID" value="OWQ96995.1"/>
    <property type="molecule type" value="Genomic_DNA"/>
</dbReference>
<name>A0A246JV92_9SPHN</name>
<evidence type="ECO:0000313" key="3">
    <source>
        <dbReference type="Proteomes" id="UP000197361"/>
    </source>
</evidence>
<sequence length="153" mass="16997">MTLPHDSLVLVADGRKALFLRNQGDEHRIDLRTTSHREREDRKDSDIKTAPAGQSPAPGGTGLSGGTMAETDFHQQEEDRFARELADEINHMALTGKFETLAVVAPARTMGELRPLWHQEVAKRIVGEHVKEMTRRPVQDIEAMLKGKAAPPT</sequence>
<keyword evidence="3" id="KW-1185">Reference proteome</keyword>
<feature type="region of interest" description="Disordered" evidence="1">
    <location>
        <begin position="29"/>
        <end position="77"/>
    </location>
</feature>
<comment type="caution">
    <text evidence="2">The sequence shown here is derived from an EMBL/GenBank/DDBJ whole genome shotgun (WGS) entry which is preliminary data.</text>
</comment>
<dbReference type="AlphaFoldDB" id="A0A246JV92"/>
<gene>
    <name evidence="2" type="ORF">CDQ92_07835</name>
</gene>
<dbReference type="Pfam" id="PF18856">
    <property type="entry name" value="baeRF_family12"/>
    <property type="match status" value="1"/>
</dbReference>
<reference evidence="2 3" key="1">
    <citation type="journal article" date="2010" name="Int. J. Syst. Evol. Microbiol.">
        <title>Sphingopyxis bauzanensis sp. nov., a psychrophilic bacterium isolated from soil.</title>
        <authorList>
            <person name="Zhang D.C."/>
            <person name="Liu H.C."/>
            <person name="Xin Y.H."/>
            <person name="Zhou Y.G."/>
            <person name="Schinner F."/>
            <person name="Margesin R."/>
        </authorList>
    </citation>
    <scope>NUCLEOTIDE SEQUENCE [LARGE SCALE GENOMIC DNA]</scope>
    <source>
        <strain evidence="2 3">DSM 22271</strain>
    </source>
</reference>
<evidence type="ECO:0000313" key="2">
    <source>
        <dbReference type="EMBL" id="OWQ96995.1"/>
    </source>
</evidence>
<accession>A0A246JV92</accession>
<dbReference type="InterPro" id="IPR041374">
    <property type="entry name" value="BaeRF_family12"/>
</dbReference>
<dbReference type="Proteomes" id="UP000197361">
    <property type="component" value="Unassembled WGS sequence"/>
</dbReference>